<dbReference type="InterPro" id="IPR051906">
    <property type="entry name" value="TolC-like"/>
</dbReference>
<keyword evidence="2" id="KW-1134">Transmembrane beta strand</keyword>
<evidence type="ECO:0000256" key="6">
    <source>
        <dbReference type="SAM" id="Coils"/>
    </source>
</evidence>
<feature type="coiled-coil region" evidence="6">
    <location>
        <begin position="307"/>
        <end position="341"/>
    </location>
</feature>
<evidence type="ECO:0000313" key="7">
    <source>
        <dbReference type="EMBL" id="AXX89012.1"/>
    </source>
</evidence>
<dbReference type="GO" id="GO:1990281">
    <property type="term" value="C:efflux pump complex"/>
    <property type="evidence" value="ECO:0007669"/>
    <property type="project" value="TreeGrafter"/>
</dbReference>
<dbReference type="AlphaFoldDB" id="A0AAD0SVC2"/>
<dbReference type="RefSeq" id="WP_118885571.1">
    <property type="nucleotide sequence ID" value="NZ_CP032100.1"/>
</dbReference>
<dbReference type="PANTHER" id="PTHR30026:SF20">
    <property type="entry name" value="OUTER MEMBRANE PROTEIN TOLC"/>
    <property type="match status" value="1"/>
</dbReference>
<gene>
    <name evidence="7" type="ORF">ASUIS_0505</name>
</gene>
<evidence type="ECO:0000313" key="8">
    <source>
        <dbReference type="Proteomes" id="UP000263040"/>
    </source>
</evidence>
<proteinExistence type="predicted"/>
<accession>A0AAD0SVC2</accession>
<dbReference type="GO" id="GO:0009279">
    <property type="term" value="C:cell outer membrane"/>
    <property type="evidence" value="ECO:0007669"/>
    <property type="project" value="UniProtKB-SubCell"/>
</dbReference>
<evidence type="ECO:0000256" key="4">
    <source>
        <dbReference type="ARBA" id="ARBA00023136"/>
    </source>
</evidence>
<dbReference type="GO" id="GO:0015562">
    <property type="term" value="F:efflux transmembrane transporter activity"/>
    <property type="evidence" value="ECO:0007669"/>
    <property type="project" value="InterPro"/>
</dbReference>
<dbReference type="EMBL" id="CP032100">
    <property type="protein sequence ID" value="AXX89012.1"/>
    <property type="molecule type" value="Genomic_DNA"/>
</dbReference>
<protein>
    <submittedName>
        <fullName evidence="7">RND family efflux system, outer membrane channel protein, TolC family</fullName>
    </submittedName>
</protein>
<reference evidence="7 8" key="1">
    <citation type="submission" date="2018-08" db="EMBL/GenBank/DDBJ databases">
        <title>Complete genome of the Arcobacter suis type strain LMG 26152.</title>
        <authorList>
            <person name="Miller W.G."/>
            <person name="Yee E."/>
            <person name="Bono J.L."/>
        </authorList>
    </citation>
    <scope>NUCLEOTIDE SEQUENCE [LARGE SCALE GENOMIC DNA]</scope>
    <source>
        <strain evidence="7 8">CECT 7833</strain>
    </source>
</reference>
<name>A0AAD0SVC2_9BACT</name>
<keyword evidence="5" id="KW-0998">Cell outer membrane</keyword>
<dbReference type="PANTHER" id="PTHR30026">
    <property type="entry name" value="OUTER MEMBRANE PROTEIN TOLC"/>
    <property type="match status" value="1"/>
</dbReference>
<dbReference type="Gene3D" id="1.20.1600.10">
    <property type="entry name" value="Outer membrane efflux proteins (OEP)"/>
    <property type="match status" value="2"/>
</dbReference>
<keyword evidence="4" id="KW-0472">Membrane</keyword>
<organism evidence="7 8">
    <name type="scientific">Arcobacter suis CECT 7833</name>
    <dbReference type="NCBI Taxonomy" id="663365"/>
    <lineage>
        <taxon>Bacteria</taxon>
        <taxon>Pseudomonadati</taxon>
        <taxon>Campylobacterota</taxon>
        <taxon>Epsilonproteobacteria</taxon>
        <taxon>Campylobacterales</taxon>
        <taxon>Arcobacteraceae</taxon>
        <taxon>Arcobacter</taxon>
    </lineage>
</organism>
<evidence type="ECO:0000256" key="3">
    <source>
        <dbReference type="ARBA" id="ARBA00022692"/>
    </source>
</evidence>
<dbReference type="GO" id="GO:0015288">
    <property type="term" value="F:porin activity"/>
    <property type="evidence" value="ECO:0007669"/>
    <property type="project" value="TreeGrafter"/>
</dbReference>
<evidence type="ECO:0000256" key="1">
    <source>
        <dbReference type="ARBA" id="ARBA00004442"/>
    </source>
</evidence>
<dbReference type="SUPFAM" id="SSF56954">
    <property type="entry name" value="Outer membrane efflux proteins (OEP)"/>
    <property type="match status" value="1"/>
</dbReference>
<dbReference type="Proteomes" id="UP000263040">
    <property type="component" value="Chromosome"/>
</dbReference>
<comment type="subcellular location">
    <subcellularLocation>
        <location evidence="1">Cell outer membrane</location>
    </subcellularLocation>
</comment>
<evidence type="ECO:0000256" key="5">
    <source>
        <dbReference type="ARBA" id="ARBA00023237"/>
    </source>
</evidence>
<sequence length="385" mass="44923">MKRFLLPIFFVSIVFAKEEISVLLPLKNEIKELKIKSIEEKQKVNQYDWLSDIDLSVSQSKDNENFESKDYSLSLTQEVYNFGGISAKIDYANYLFSQEALKIQMDNQDDLYLLYSNIINLLVNNLTIKQNILNVKNKEIEVSIKKSQYKNGESDISDLNDAIMTKNLLEDTKMELMLEKVKYQNEIKKLTSYDISNINLPDISLISKEEFLDKSSQKQYAQMESKISQTQYQKTKSSYLPSFKINGTAGYNNSDTNDNVDDYYKYGASVSIPLSLTSSNDIQHSKLVFLQNKKEEDLTYIKLEKIYETSFETIKQYEQRINLAQNDIKLYEELLQLNQEEYAAGFKAIEDVDTLKNSKEIRNLDIEKYKLNIKKEILFLYFQMG</sequence>
<evidence type="ECO:0000256" key="2">
    <source>
        <dbReference type="ARBA" id="ARBA00022452"/>
    </source>
</evidence>
<dbReference type="KEGG" id="asui:ASUIS_0505"/>
<keyword evidence="8" id="KW-1185">Reference proteome</keyword>
<keyword evidence="6" id="KW-0175">Coiled coil</keyword>
<keyword evidence="3" id="KW-0812">Transmembrane</keyword>